<keyword evidence="3" id="KW-1185">Reference proteome</keyword>
<organism evidence="2 3">
    <name type="scientific">Pisolithus tinctorius Marx 270</name>
    <dbReference type="NCBI Taxonomy" id="870435"/>
    <lineage>
        <taxon>Eukaryota</taxon>
        <taxon>Fungi</taxon>
        <taxon>Dikarya</taxon>
        <taxon>Basidiomycota</taxon>
        <taxon>Agaricomycotina</taxon>
        <taxon>Agaricomycetes</taxon>
        <taxon>Agaricomycetidae</taxon>
        <taxon>Boletales</taxon>
        <taxon>Sclerodermatineae</taxon>
        <taxon>Pisolithaceae</taxon>
        <taxon>Pisolithus</taxon>
    </lineage>
</organism>
<feature type="domain" description="Dienelactone hydrolase" evidence="1">
    <location>
        <begin position="36"/>
        <end position="254"/>
    </location>
</feature>
<dbReference type="AlphaFoldDB" id="A0A0C3NXX5"/>
<reference evidence="2 3" key="1">
    <citation type="submission" date="2014-04" db="EMBL/GenBank/DDBJ databases">
        <authorList>
            <consortium name="DOE Joint Genome Institute"/>
            <person name="Kuo A."/>
            <person name="Kohler A."/>
            <person name="Costa M.D."/>
            <person name="Nagy L.G."/>
            <person name="Floudas D."/>
            <person name="Copeland A."/>
            <person name="Barry K.W."/>
            <person name="Cichocki N."/>
            <person name="Veneault-Fourrey C."/>
            <person name="LaButti K."/>
            <person name="Lindquist E.A."/>
            <person name="Lipzen A."/>
            <person name="Lundell T."/>
            <person name="Morin E."/>
            <person name="Murat C."/>
            <person name="Sun H."/>
            <person name="Tunlid A."/>
            <person name="Henrissat B."/>
            <person name="Grigoriev I.V."/>
            <person name="Hibbett D.S."/>
            <person name="Martin F."/>
            <person name="Nordberg H.P."/>
            <person name="Cantor M.N."/>
            <person name="Hua S.X."/>
        </authorList>
    </citation>
    <scope>NUCLEOTIDE SEQUENCE [LARGE SCALE GENOMIC DNA]</scope>
    <source>
        <strain evidence="2 3">Marx 270</strain>
    </source>
</reference>
<dbReference type="Proteomes" id="UP000054217">
    <property type="component" value="Unassembled WGS sequence"/>
</dbReference>
<dbReference type="Gene3D" id="3.40.50.1820">
    <property type="entry name" value="alpha/beta hydrolase"/>
    <property type="match status" value="1"/>
</dbReference>
<proteinExistence type="predicted"/>
<reference evidence="3" key="2">
    <citation type="submission" date="2015-01" db="EMBL/GenBank/DDBJ databases">
        <title>Evolutionary Origins and Diversification of the Mycorrhizal Mutualists.</title>
        <authorList>
            <consortium name="DOE Joint Genome Institute"/>
            <consortium name="Mycorrhizal Genomics Consortium"/>
            <person name="Kohler A."/>
            <person name="Kuo A."/>
            <person name="Nagy L.G."/>
            <person name="Floudas D."/>
            <person name="Copeland A."/>
            <person name="Barry K.W."/>
            <person name="Cichocki N."/>
            <person name="Veneault-Fourrey C."/>
            <person name="LaButti K."/>
            <person name="Lindquist E.A."/>
            <person name="Lipzen A."/>
            <person name="Lundell T."/>
            <person name="Morin E."/>
            <person name="Murat C."/>
            <person name="Riley R."/>
            <person name="Ohm R."/>
            <person name="Sun H."/>
            <person name="Tunlid A."/>
            <person name="Henrissat B."/>
            <person name="Grigoriev I.V."/>
            <person name="Hibbett D.S."/>
            <person name="Martin F."/>
        </authorList>
    </citation>
    <scope>NUCLEOTIDE SEQUENCE [LARGE SCALE GENOMIC DNA]</scope>
    <source>
        <strain evidence="3">Marx 270</strain>
    </source>
</reference>
<dbReference type="HOGENOM" id="CLU_054590_2_1_1"/>
<gene>
    <name evidence="2" type="ORF">M404DRAFT_16441</name>
</gene>
<dbReference type="InParanoid" id="A0A0C3NXX5"/>
<dbReference type="GO" id="GO:0016787">
    <property type="term" value="F:hydrolase activity"/>
    <property type="evidence" value="ECO:0007669"/>
    <property type="project" value="InterPro"/>
</dbReference>
<dbReference type="STRING" id="870435.A0A0C3NXX5"/>
<dbReference type="OrthoDB" id="1393670at2759"/>
<dbReference type="InterPro" id="IPR002925">
    <property type="entry name" value="Dienelactn_hydro"/>
</dbReference>
<dbReference type="Pfam" id="PF01738">
    <property type="entry name" value="DLH"/>
    <property type="match status" value="1"/>
</dbReference>
<dbReference type="SUPFAM" id="SSF53474">
    <property type="entry name" value="alpha/beta-Hydrolases"/>
    <property type="match status" value="1"/>
</dbReference>
<dbReference type="PANTHER" id="PTHR17630:SF44">
    <property type="entry name" value="PROTEIN AIM2"/>
    <property type="match status" value="1"/>
</dbReference>
<evidence type="ECO:0000259" key="1">
    <source>
        <dbReference type="Pfam" id="PF01738"/>
    </source>
</evidence>
<sequence>MADTLTDHCFATVQHAGTPTGRRIDIDVGGASVPTYLAEPSDSGPDGSPRKIILYFSDVFGPFYLNSQLLQDYFATQGFTVLGIDYFFGDSYALHVNDPNFDRPTWREKSVNQAKTFIPGWVDAIKQRYVRLLSVDYLTYFTGYCFGAPYVFDQGETGLLAAAAVAHPTALTVDSVSKSSTPVLFSCADIDNAFKPDLRRSVEDVLSAKKVTYYFQIFSGVSHGFATRADPSVETQRWAKEECARSVVQWFKRFSV</sequence>
<dbReference type="FunCoup" id="A0A0C3NXX5">
    <property type="interactions" value="25"/>
</dbReference>
<dbReference type="PANTHER" id="PTHR17630">
    <property type="entry name" value="DIENELACTONE HYDROLASE"/>
    <property type="match status" value="1"/>
</dbReference>
<protein>
    <recommendedName>
        <fullName evidence="1">Dienelactone hydrolase domain-containing protein</fullName>
    </recommendedName>
</protein>
<dbReference type="EMBL" id="KN832000">
    <property type="protein sequence ID" value="KIN99993.1"/>
    <property type="molecule type" value="Genomic_DNA"/>
</dbReference>
<evidence type="ECO:0000313" key="3">
    <source>
        <dbReference type="Proteomes" id="UP000054217"/>
    </source>
</evidence>
<evidence type="ECO:0000313" key="2">
    <source>
        <dbReference type="EMBL" id="KIN99993.1"/>
    </source>
</evidence>
<dbReference type="InterPro" id="IPR029058">
    <property type="entry name" value="AB_hydrolase_fold"/>
</dbReference>
<name>A0A0C3NXX5_PISTI</name>
<accession>A0A0C3NXX5</accession>